<organism evidence="1 2">
    <name type="scientific">Cohnella boryungensis</name>
    <dbReference type="NCBI Taxonomy" id="768479"/>
    <lineage>
        <taxon>Bacteria</taxon>
        <taxon>Bacillati</taxon>
        <taxon>Bacillota</taxon>
        <taxon>Bacilli</taxon>
        <taxon>Bacillales</taxon>
        <taxon>Paenibacillaceae</taxon>
        <taxon>Cohnella</taxon>
    </lineage>
</organism>
<protein>
    <submittedName>
        <fullName evidence="1">Uncharacterized protein</fullName>
    </submittedName>
</protein>
<accession>A0ABV8S6T1</accession>
<dbReference type="RefSeq" id="WP_204605127.1">
    <property type="nucleotide sequence ID" value="NZ_JBHSED010000010.1"/>
</dbReference>
<comment type="caution">
    <text evidence="1">The sequence shown here is derived from an EMBL/GenBank/DDBJ whole genome shotgun (WGS) entry which is preliminary data.</text>
</comment>
<dbReference type="EMBL" id="JBHSED010000010">
    <property type="protein sequence ID" value="MFC4303251.1"/>
    <property type="molecule type" value="Genomic_DNA"/>
</dbReference>
<name>A0ABV8S6T1_9BACL</name>
<dbReference type="Proteomes" id="UP001595755">
    <property type="component" value="Unassembled WGS sequence"/>
</dbReference>
<sequence>MNEKKLPIGQTPIRCYQYIGIPLSIMTSEKQSWAWVHSNFIQLHAADNLKVHVNLPILFTSGNIFLDMDYCPWLYRERIGFDVFVRFEIGVVPFLIDSLDKDIYVCLIVDEFYLPHTVHYLQTEFFHEMLVTGYDYDRKCFHTLGYNKQGQFAPAEVTFASMQQAFQEVAHKPGKQLWQSSVCRFRIERTRGYEFDLEFVIDSLKDYVASDNRCSSKRMYSNPVGTKYGMAVYDKIVEHLSLMQQGELRMDIRPLHLIWEHKKCMTARLRYMSEEIGIEGLEPMREPCDKIEKLAFSARNEMMRGWMKGDKSGIPSILKTIEELRLQERPIVEQLIEKLEASDAVRLV</sequence>
<reference evidence="2" key="1">
    <citation type="journal article" date="2019" name="Int. J. Syst. Evol. Microbiol.">
        <title>The Global Catalogue of Microorganisms (GCM) 10K type strain sequencing project: providing services to taxonomists for standard genome sequencing and annotation.</title>
        <authorList>
            <consortium name="The Broad Institute Genomics Platform"/>
            <consortium name="The Broad Institute Genome Sequencing Center for Infectious Disease"/>
            <person name="Wu L."/>
            <person name="Ma J."/>
        </authorList>
    </citation>
    <scope>NUCLEOTIDE SEQUENCE [LARGE SCALE GENOMIC DNA]</scope>
    <source>
        <strain evidence="2">CGMCC 4.1641</strain>
    </source>
</reference>
<proteinExistence type="predicted"/>
<evidence type="ECO:0000313" key="1">
    <source>
        <dbReference type="EMBL" id="MFC4303251.1"/>
    </source>
</evidence>
<evidence type="ECO:0000313" key="2">
    <source>
        <dbReference type="Proteomes" id="UP001595755"/>
    </source>
</evidence>
<gene>
    <name evidence="1" type="ORF">ACFO1S_07275</name>
</gene>
<keyword evidence="2" id="KW-1185">Reference proteome</keyword>